<gene>
    <name evidence="2" type="ORF">C8F04DRAFT_1258427</name>
</gene>
<feature type="region of interest" description="Disordered" evidence="1">
    <location>
        <begin position="290"/>
        <end position="313"/>
    </location>
</feature>
<keyword evidence="3" id="KW-1185">Reference proteome</keyword>
<dbReference type="EMBL" id="JARJCM010000046">
    <property type="protein sequence ID" value="KAJ7036053.1"/>
    <property type="molecule type" value="Genomic_DNA"/>
</dbReference>
<dbReference type="AlphaFoldDB" id="A0AAD6X231"/>
<protein>
    <submittedName>
        <fullName evidence="2">Uncharacterized protein</fullName>
    </submittedName>
</protein>
<evidence type="ECO:0000313" key="3">
    <source>
        <dbReference type="Proteomes" id="UP001218188"/>
    </source>
</evidence>
<feature type="region of interest" description="Disordered" evidence="1">
    <location>
        <begin position="1"/>
        <end position="21"/>
    </location>
</feature>
<feature type="compositionally biased region" description="Low complexity" evidence="1">
    <location>
        <begin position="111"/>
        <end position="143"/>
    </location>
</feature>
<reference evidence="2" key="1">
    <citation type="submission" date="2023-03" db="EMBL/GenBank/DDBJ databases">
        <title>Massive genome expansion in bonnet fungi (Mycena s.s.) driven by repeated elements and novel gene families across ecological guilds.</title>
        <authorList>
            <consortium name="Lawrence Berkeley National Laboratory"/>
            <person name="Harder C.B."/>
            <person name="Miyauchi S."/>
            <person name="Viragh M."/>
            <person name="Kuo A."/>
            <person name="Thoen E."/>
            <person name="Andreopoulos B."/>
            <person name="Lu D."/>
            <person name="Skrede I."/>
            <person name="Drula E."/>
            <person name="Henrissat B."/>
            <person name="Morin E."/>
            <person name="Kohler A."/>
            <person name="Barry K."/>
            <person name="LaButti K."/>
            <person name="Morin E."/>
            <person name="Salamov A."/>
            <person name="Lipzen A."/>
            <person name="Mereny Z."/>
            <person name="Hegedus B."/>
            <person name="Baldrian P."/>
            <person name="Stursova M."/>
            <person name="Weitz H."/>
            <person name="Taylor A."/>
            <person name="Grigoriev I.V."/>
            <person name="Nagy L.G."/>
            <person name="Martin F."/>
            <person name="Kauserud H."/>
        </authorList>
    </citation>
    <scope>NUCLEOTIDE SEQUENCE</scope>
    <source>
        <strain evidence="2">CBHHK200</strain>
    </source>
</reference>
<comment type="caution">
    <text evidence="2">The sequence shown here is derived from an EMBL/GenBank/DDBJ whole genome shotgun (WGS) entry which is preliminary data.</text>
</comment>
<sequence>MPPPGQRRCRPRYYPSPGHEDTFAHDGDVDGRYFIVMEGHGDGIFTEAEVADRLTKGYSGWVKRSAKKWDAAVRIWEDNCDLSHCRGCPAHRHPAGFGSETPVGRSVATFSSIPSSSSISTPTRPSSHSAPSPTSTPVASPRRAPVTPENTAVGSDWLTPSLATWSSPSPSPVRVPVHLPPRAPLAPPAYTPSAPPSPPPSRVRPRVTLDTRIFLSSRREEYEAAAAARAASQASAAASQASAAASQAPSAARGPASVASMATDASWSSSAFSSSVGRGSDLSIAGDAASVDDDASSVAGGVEDDVDGNGEGDDDVEQILYAVEGVDGFFRTEAEALRVVRVLPNRSVMASNNLALLLGFSRGEIRRVPGCPGHP</sequence>
<feature type="compositionally biased region" description="Pro residues" evidence="1">
    <location>
        <begin position="169"/>
        <end position="202"/>
    </location>
</feature>
<evidence type="ECO:0000313" key="2">
    <source>
        <dbReference type="EMBL" id="KAJ7036053.1"/>
    </source>
</evidence>
<name>A0AAD6X231_9AGAR</name>
<dbReference type="Proteomes" id="UP001218188">
    <property type="component" value="Unassembled WGS sequence"/>
</dbReference>
<feature type="region of interest" description="Disordered" evidence="1">
    <location>
        <begin position="108"/>
        <end position="207"/>
    </location>
</feature>
<evidence type="ECO:0000256" key="1">
    <source>
        <dbReference type="SAM" id="MobiDB-lite"/>
    </source>
</evidence>
<organism evidence="2 3">
    <name type="scientific">Mycena alexandri</name>
    <dbReference type="NCBI Taxonomy" id="1745969"/>
    <lineage>
        <taxon>Eukaryota</taxon>
        <taxon>Fungi</taxon>
        <taxon>Dikarya</taxon>
        <taxon>Basidiomycota</taxon>
        <taxon>Agaricomycotina</taxon>
        <taxon>Agaricomycetes</taxon>
        <taxon>Agaricomycetidae</taxon>
        <taxon>Agaricales</taxon>
        <taxon>Marasmiineae</taxon>
        <taxon>Mycenaceae</taxon>
        <taxon>Mycena</taxon>
    </lineage>
</organism>
<accession>A0AAD6X231</accession>
<proteinExistence type="predicted"/>
<feature type="compositionally biased region" description="Acidic residues" evidence="1">
    <location>
        <begin position="302"/>
        <end position="313"/>
    </location>
</feature>